<dbReference type="GO" id="GO:0006259">
    <property type="term" value="P:DNA metabolic process"/>
    <property type="evidence" value="ECO:0007669"/>
    <property type="project" value="InterPro"/>
</dbReference>
<evidence type="ECO:0000313" key="3">
    <source>
        <dbReference type="Proteomes" id="UP000698924"/>
    </source>
</evidence>
<feature type="compositionally biased region" description="Basic and acidic residues" evidence="1">
    <location>
        <begin position="238"/>
        <end position="255"/>
    </location>
</feature>
<reference evidence="2 3" key="1">
    <citation type="journal article" date="2021" name="Sci. Rep.">
        <title>The distribution of antibiotic resistance genes in chicken gut microbiota commensals.</title>
        <authorList>
            <person name="Juricova H."/>
            <person name="Matiasovicova J."/>
            <person name="Kubasova T."/>
            <person name="Cejkova D."/>
            <person name="Rychlik I."/>
        </authorList>
    </citation>
    <scope>NUCLEOTIDE SEQUENCE [LARGE SCALE GENOMIC DNA]</scope>
    <source>
        <strain evidence="2 3">An421</strain>
    </source>
</reference>
<accession>A0AA40ZRQ0</accession>
<dbReference type="Pfam" id="PF03837">
    <property type="entry name" value="RecT"/>
    <property type="match status" value="1"/>
</dbReference>
<dbReference type="Proteomes" id="UP000698924">
    <property type="component" value="Unassembled WGS sequence"/>
</dbReference>
<name>A0AA40ZRQ0_9BACT</name>
<organism evidence="2 3">
    <name type="scientific">Caecibacteroides pullorum</name>
    <dbReference type="NCBI Taxonomy" id="2725562"/>
    <lineage>
        <taxon>Bacteria</taxon>
        <taxon>Pseudomonadati</taxon>
        <taxon>Bacteroidota</taxon>
        <taxon>Bacteroidia</taxon>
        <taxon>Bacteroidales</taxon>
        <taxon>Bacteroidaceae</taxon>
        <taxon>Caecibacteroides</taxon>
    </lineage>
</organism>
<dbReference type="InterPro" id="IPR018330">
    <property type="entry name" value="RecT_fam"/>
</dbReference>
<dbReference type="RefSeq" id="WP_204971044.1">
    <property type="nucleotide sequence ID" value="NZ_JAAZTS010000002.1"/>
</dbReference>
<feature type="region of interest" description="Disordered" evidence="1">
    <location>
        <begin position="228"/>
        <end position="255"/>
    </location>
</feature>
<evidence type="ECO:0000313" key="2">
    <source>
        <dbReference type="EMBL" id="MBM6856559.1"/>
    </source>
</evidence>
<sequence>MEERKNNELQNAQANELQIIQAKRDAEFSLTPVGQTIKQFEVMQRMGNMYTQSTIVPDTYKGNIGNCVIALDMAMRIGCNPLMVMQNLYIVHGNPAFSSKFLIATINTSGRFSPLRYEFKGEEGTPSYGCRCVAYESTDKEHKEPLHGDWITMEMADREGWTKKNGSKWQSMPSQMLRYRAAAFWQRVYCPEISMGLITKEEADDIQDADYEYITPSGKLQKISEMAAGVEELNPTTGKEEIDEKQDQKERKSLL</sequence>
<keyword evidence="3" id="KW-1185">Reference proteome</keyword>
<protein>
    <submittedName>
        <fullName evidence="2">Recombinase RecT</fullName>
    </submittedName>
</protein>
<proteinExistence type="predicted"/>
<comment type="caution">
    <text evidence="2">The sequence shown here is derived from an EMBL/GenBank/DDBJ whole genome shotgun (WGS) entry which is preliminary data.</text>
</comment>
<evidence type="ECO:0000256" key="1">
    <source>
        <dbReference type="SAM" id="MobiDB-lite"/>
    </source>
</evidence>
<gene>
    <name evidence="2" type="ORF">H6D15_02890</name>
</gene>
<dbReference type="AlphaFoldDB" id="A0AA40ZRQ0"/>
<dbReference type="GO" id="GO:0003677">
    <property type="term" value="F:DNA binding"/>
    <property type="evidence" value="ECO:0007669"/>
    <property type="project" value="InterPro"/>
</dbReference>
<dbReference type="EMBL" id="JACJMO010000002">
    <property type="protein sequence ID" value="MBM6856559.1"/>
    <property type="molecule type" value="Genomic_DNA"/>
</dbReference>